<gene>
    <name evidence="5" type="ORF">Pr1d_45230</name>
</gene>
<evidence type="ECO:0000256" key="1">
    <source>
        <dbReference type="PROSITE-ProRule" id="PRU00339"/>
    </source>
</evidence>
<feature type="transmembrane region" description="Helical" evidence="3">
    <location>
        <begin position="823"/>
        <end position="842"/>
    </location>
</feature>
<protein>
    <submittedName>
        <fullName evidence="5">Tetratricopeptide repeat protein</fullName>
    </submittedName>
</protein>
<dbReference type="Gene3D" id="2.30.30.40">
    <property type="entry name" value="SH3 Domains"/>
    <property type="match status" value="1"/>
</dbReference>
<evidence type="ECO:0000256" key="3">
    <source>
        <dbReference type="SAM" id="Phobius"/>
    </source>
</evidence>
<feature type="signal peptide" evidence="4">
    <location>
        <begin position="1"/>
        <end position="27"/>
    </location>
</feature>
<accession>A0A5B9QHQ2</accession>
<keyword evidence="4" id="KW-0732">Signal</keyword>
<keyword evidence="3" id="KW-0472">Membrane</keyword>
<dbReference type="KEGG" id="bgok:Pr1d_45230"/>
<feature type="region of interest" description="Disordered" evidence="2">
    <location>
        <begin position="458"/>
        <end position="479"/>
    </location>
</feature>
<reference evidence="5 6" key="1">
    <citation type="submission" date="2019-08" db="EMBL/GenBank/DDBJ databases">
        <title>Deep-cultivation of Planctomycetes and their phenomic and genomic characterization uncovers novel biology.</title>
        <authorList>
            <person name="Wiegand S."/>
            <person name="Jogler M."/>
            <person name="Boedeker C."/>
            <person name="Pinto D."/>
            <person name="Vollmers J."/>
            <person name="Rivas-Marin E."/>
            <person name="Kohn T."/>
            <person name="Peeters S.H."/>
            <person name="Heuer A."/>
            <person name="Rast P."/>
            <person name="Oberbeckmann S."/>
            <person name="Bunk B."/>
            <person name="Jeske O."/>
            <person name="Meyerdierks A."/>
            <person name="Storesund J.E."/>
            <person name="Kallscheuer N."/>
            <person name="Luecker S."/>
            <person name="Lage O.M."/>
            <person name="Pohl T."/>
            <person name="Merkel B.J."/>
            <person name="Hornburger P."/>
            <person name="Mueller R.-W."/>
            <person name="Bruemmer F."/>
            <person name="Labrenz M."/>
            <person name="Spormann A.M."/>
            <person name="Op den Camp H."/>
            <person name="Overmann J."/>
            <person name="Amann R."/>
            <person name="Jetten M.S.M."/>
            <person name="Mascher T."/>
            <person name="Medema M.H."/>
            <person name="Devos D.P."/>
            <person name="Kaster A.-K."/>
            <person name="Ovreas L."/>
            <person name="Rohde M."/>
            <person name="Galperin M.Y."/>
            <person name="Jogler C."/>
        </authorList>
    </citation>
    <scope>NUCLEOTIDE SEQUENCE [LARGE SCALE GENOMIC DNA]</scope>
    <source>
        <strain evidence="5 6">Pr1d</strain>
    </source>
</reference>
<dbReference type="Pfam" id="PF13414">
    <property type="entry name" value="TPR_11"/>
    <property type="match status" value="1"/>
</dbReference>
<dbReference type="PANTHER" id="PTHR40940">
    <property type="entry name" value="PROTEIN BATD-RELATED"/>
    <property type="match status" value="1"/>
</dbReference>
<dbReference type="Proteomes" id="UP000323917">
    <property type="component" value="Chromosome"/>
</dbReference>
<evidence type="ECO:0000313" key="5">
    <source>
        <dbReference type="EMBL" id="QEG37182.1"/>
    </source>
</evidence>
<dbReference type="PANTHER" id="PTHR40940:SF2">
    <property type="entry name" value="BATD"/>
    <property type="match status" value="1"/>
</dbReference>
<dbReference type="PROSITE" id="PS50293">
    <property type="entry name" value="TPR_REGION"/>
    <property type="match status" value="1"/>
</dbReference>
<evidence type="ECO:0000256" key="2">
    <source>
        <dbReference type="SAM" id="MobiDB-lite"/>
    </source>
</evidence>
<proteinExistence type="predicted"/>
<keyword evidence="6" id="KW-1185">Reference proteome</keyword>
<dbReference type="Pfam" id="PF13584">
    <property type="entry name" value="BatD"/>
    <property type="match status" value="1"/>
</dbReference>
<evidence type="ECO:0000256" key="4">
    <source>
        <dbReference type="SAM" id="SignalP"/>
    </source>
</evidence>
<dbReference type="AlphaFoldDB" id="A0A5B9QHQ2"/>
<feature type="repeat" description="TPR" evidence="1">
    <location>
        <begin position="747"/>
        <end position="780"/>
    </location>
</feature>
<keyword evidence="1" id="KW-0802">TPR repeat</keyword>
<evidence type="ECO:0000313" key="6">
    <source>
        <dbReference type="Proteomes" id="UP000323917"/>
    </source>
</evidence>
<dbReference type="SUPFAM" id="SSF48452">
    <property type="entry name" value="TPR-like"/>
    <property type="match status" value="1"/>
</dbReference>
<name>A0A5B9QHQ2_9BACT</name>
<dbReference type="RefSeq" id="WP_148075452.1">
    <property type="nucleotide sequence ID" value="NZ_CP042913.1"/>
</dbReference>
<keyword evidence="3" id="KW-0812">Transmembrane</keyword>
<dbReference type="SMART" id="SM00028">
    <property type="entry name" value="TPR"/>
    <property type="match status" value="1"/>
</dbReference>
<feature type="transmembrane region" description="Helical" evidence="3">
    <location>
        <begin position="492"/>
        <end position="511"/>
    </location>
</feature>
<feature type="chain" id="PRO_5022841784" evidence="4">
    <location>
        <begin position="28"/>
        <end position="944"/>
    </location>
</feature>
<organism evidence="5 6">
    <name type="scientific">Bythopirellula goksoeyrii</name>
    <dbReference type="NCBI Taxonomy" id="1400387"/>
    <lineage>
        <taxon>Bacteria</taxon>
        <taxon>Pseudomonadati</taxon>
        <taxon>Planctomycetota</taxon>
        <taxon>Planctomycetia</taxon>
        <taxon>Pirellulales</taxon>
        <taxon>Lacipirellulaceae</taxon>
        <taxon>Bythopirellula</taxon>
    </lineage>
</organism>
<keyword evidence="3" id="KW-1133">Transmembrane helix</keyword>
<dbReference type="InterPro" id="IPR011990">
    <property type="entry name" value="TPR-like_helical_dom_sf"/>
</dbReference>
<dbReference type="InterPro" id="IPR019734">
    <property type="entry name" value="TPR_rpt"/>
</dbReference>
<feature type="compositionally biased region" description="Polar residues" evidence="2">
    <location>
        <begin position="461"/>
        <end position="479"/>
    </location>
</feature>
<sequence precursor="true">MQHFIQNLWRALLLIAALVGSAIQASAGDVRIGISSKETYVGLPVVLQVQVNNATSVEPPVLPKVEGLEIQSRGTPSQSTQIMTVNGRTTRNMSLTYLYDVVPQRTGSFRIPPISIEVDGKEQQTPPFELVASESETGDLMFVEVAGKQQEIYVGQALDLTLKIWLRPFRDVENNIVLSDGNMWQMISPRSNWGVFADRIEQMAANRQRPKAQEVLRKDREGAEHSYYLYEIDATIYPKHSGKIDADDLRLIVEYPTALGRARDPFASMFGDMPFPSGFGMDEFPSPFGRQLTVQSVRPIVADATVESIDVRSILTADRPADYRGAVGDYHIVTEAQTLSVKAGDPIELLIGIVGTGPMELVQAPPLAELPKLTADFKVPSEPLAGFVQDDRKVFSTTIRPRKEGITEIPAIPFTFFDPQQEKFVTVHSKPISIHVDPADTLALDAIVGSRAAVGHRTNQDDAASSGLSSSFQNDTDSSLLNSEAPRHLSPAALLFLFALPPLVVCGIGIARNRNSLSLLLSRLGWGSSRAQTQILEADSADSVSRALQAYLVHRLGLKTDPHDTAATLGSLRAAGHHKLAVRCERVFLAAHQSQVSGVGRPLSLEEMKHEALELISELRTQHEQKHAKPTRWKHSPEDFKRTLGKGSQIASLLVLTATIAFTSQAATAATLQTTPNSTGLEEYHSQSVNAASTLTVEQQQAVLAEASHLYESAMDRSSEDSADAKQAFANAAEKYQMLVDSGIANSRLYVNLANAYLQSGQQGQAIANYKRALAIDPANSMARTNLERATEVISQADNRAGEVDSDFTALVSAGSGWLARSLGSYFLGVTALAAWLVLWLVIGLKVSGFSFPWKSAAVLAAIVAIVSAVLYANNHATSGQTFAIITSPSVTLREGDGQNFPATDQPLREGQEVELVKHRGAWLKVRSESGQIGWVPAENAEVI</sequence>
<dbReference type="InterPro" id="IPR025738">
    <property type="entry name" value="BatD"/>
</dbReference>
<dbReference type="OrthoDB" id="226310at2"/>
<dbReference type="Gene3D" id="1.25.40.10">
    <property type="entry name" value="Tetratricopeptide repeat domain"/>
    <property type="match status" value="1"/>
</dbReference>
<dbReference type="PROSITE" id="PS50005">
    <property type="entry name" value="TPR"/>
    <property type="match status" value="1"/>
</dbReference>
<feature type="transmembrane region" description="Helical" evidence="3">
    <location>
        <begin position="854"/>
        <end position="873"/>
    </location>
</feature>
<dbReference type="EMBL" id="CP042913">
    <property type="protein sequence ID" value="QEG37182.1"/>
    <property type="molecule type" value="Genomic_DNA"/>
</dbReference>